<dbReference type="AlphaFoldDB" id="A0ABD5VWQ5"/>
<dbReference type="EMBL" id="JBHSZI010000001">
    <property type="protein sequence ID" value="MFC7057535.1"/>
    <property type="molecule type" value="Genomic_DNA"/>
</dbReference>
<keyword evidence="3" id="KW-1185">Reference proteome</keyword>
<feature type="transmembrane region" description="Helical" evidence="1">
    <location>
        <begin position="32"/>
        <end position="52"/>
    </location>
</feature>
<reference evidence="2 3" key="1">
    <citation type="journal article" date="2019" name="Int. J. Syst. Evol. Microbiol.">
        <title>The Global Catalogue of Microorganisms (GCM) 10K type strain sequencing project: providing services to taxonomists for standard genome sequencing and annotation.</title>
        <authorList>
            <consortium name="The Broad Institute Genomics Platform"/>
            <consortium name="The Broad Institute Genome Sequencing Center for Infectious Disease"/>
            <person name="Wu L."/>
            <person name="Ma J."/>
        </authorList>
    </citation>
    <scope>NUCLEOTIDE SEQUENCE [LARGE SCALE GENOMIC DNA]</scope>
    <source>
        <strain evidence="2 3">JCM 30072</strain>
    </source>
</reference>
<dbReference type="RefSeq" id="WP_382184310.1">
    <property type="nucleotide sequence ID" value="NZ_JBHSZI010000001.1"/>
</dbReference>
<evidence type="ECO:0000256" key="1">
    <source>
        <dbReference type="SAM" id="Phobius"/>
    </source>
</evidence>
<evidence type="ECO:0000313" key="2">
    <source>
        <dbReference type="EMBL" id="MFC7057535.1"/>
    </source>
</evidence>
<comment type="caution">
    <text evidence="2">The sequence shown here is derived from an EMBL/GenBank/DDBJ whole genome shotgun (WGS) entry which is preliminary data.</text>
</comment>
<sequence>MGYVLVYMLTAIALAVSAVLTFLGLFSFGSLVWWPTIALLLVVILLEVHRFYTLAG</sequence>
<gene>
    <name evidence="2" type="ORF">ACFQQG_04290</name>
</gene>
<keyword evidence="1" id="KW-1133">Transmembrane helix</keyword>
<feature type="transmembrane region" description="Helical" evidence="1">
    <location>
        <begin position="5"/>
        <end position="26"/>
    </location>
</feature>
<accession>A0ABD5VWQ5</accession>
<evidence type="ECO:0000313" key="3">
    <source>
        <dbReference type="Proteomes" id="UP001596445"/>
    </source>
</evidence>
<protein>
    <submittedName>
        <fullName evidence="2">Uncharacterized protein</fullName>
    </submittedName>
</protein>
<dbReference type="Proteomes" id="UP001596445">
    <property type="component" value="Unassembled WGS sequence"/>
</dbReference>
<organism evidence="2 3">
    <name type="scientific">Halovenus salina</name>
    <dbReference type="NCBI Taxonomy" id="1510225"/>
    <lineage>
        <taxon>Archaea</taxon>
        <taxon>Methanobacteriati</taxon>
        <taxon>Methanobacteriota</taxon>
        <taxon>Stenosarchaea group</taxon>
        <taxon>Halobacteria</taxon>
        <taxon>Halobacteriales</taxon>
        <taxon>Haloarculaceae</taxon>
        <taxon>Halovenus</taxon>
    </lineage>
</organism>
<keyword evidence="1" id="KW-0472">Membrane</keyword>
<keyword evidence="1" id="KW-0812">Transmembrane</keyword>
<name>A0ABD5VWQ5_9EURY</name>
<proteinExistence type="predicted"/>